<dbReference type="RefSeq" id="WP_179533960.1">
    <property type="nucleotide sequence ID" value="NZ_JACBYW010000001.1"/>
</dbReference>
<dbReference type="PROSITE" id="PS00086">
    <property type="entry name" value="CYTOCHROME_P450"/>
    <property type="match status" value="1"/>
</dbReference>
<name>A0A852YUL1_9ACTN</name>
<evidence type="ECO:0000313" key="8">
    <source>
        <dbReference type="EMBL" id="NYH77422.1"/>
    </source>
</evidence>
<dbReference type="Proteomes" id="UP000548304">
    <property type="component" value="Unassembled WGS sequence"/>
</dbReference>
<dbReference type="GO" id="GO:0005506">
    <property type="term" value="F:iron ion binding"/>
    <property type="evidence" value="ECO:0007669"/>
    <property type="project" value="InterPro"/>
</dbReference>
<dbReference type="InterPro" id="IPR002397">
    <property type="entry name" value="Cyt_P450_B"/>
</dbReference>
<dbReference type="GO" id="GO:0004497">
    <property type="term" value="F:monooxygenase activity"/>
    <property type="evidence" value="ECO:0007669"/>
    <property type="project" value="UniProtKB-KW"/>
</dbReference>
<evidence type="ECO:0000256" key="1">
    <source>
        <dbReference type="ARBA" id="ARBA00010617"/>
    </source>
</evidence>
<gene>
    <name evidence="8" type="ORF">FHR84_000736</name>
</gene>
<dbReference type="Pfam" id="PF00067">
    <property type="entry name" value="p450"/>
    <property type="match status" value="1"/>
</dbReference>
<sequence length="390" mass="43528">MVVAYPFNKTGTLDLDEAYYEAQKQPGLVRVQMPYGEPAWLVTRYEDARFVLGDKRFSNAETANHDAPRIRAEMEPGGINSMDPPDHTRLRTLAAKAFTKRRAEELRPRVREIATGLVNDMVTAGPPVDLVDCFALSLPISVICELMGVPLEDRPKFRVWTDGALSTSRLPRGELMANWEDLRGYMRDLVIDHRTAPRDDLITALIEARDEQDRLSEDELVELCVTLLIAGHETTSSQIPNFVLTLLDHPEVMAQLRSDPTLIPGAVEELLRFVPMAIAAMFPRYAKEDVQVGTTLVRGGEPVLVAIDAANHDSLRFPDPDTLKVDAPPNQHLGFGHGMHHCAGAALARVELQEALRALLLGLPRLHLADDVEWKKEMMIRSPQTMPVGW</sequence>
<dbReference type="SUPFAM" id="SSF48264">
    <property type="entry name" value="Cytochrome P450"/>
    <property type="match status" value="1"/>
</dbReference>
<organism evidence="8 9">
    <name type="scientific">Actinopolyspora biskrensis</name>
    <dbReference type="NCBI Taxonomy" id="1470178"/>
    <lineage>
        <taxon>Bacteria</taxon>
        <taxon>Bacillati</taxon>
        <taxon>Actinomycetota</taxon>
        <taxon>Actinomycetes</taxon>
        <taxon>Actinopolysporales</taxon>
        <taxon>Actinopolysporaceae</taxon>
        <taxon>Actinopolyspora</taxon>
    </lineage>
</organism>
<keyword evidence="6 7" id="KW-0503">Monooxygenase</keyword>
<dbReference type="PANTHER" id="PTHR46696">
    <property type="entry name" value="P450, PUTATIVE (EUROFUNG)-RELATED"/>
    <property type="match status" value="1"/>
</dbReference>
<keyword evidence="3 7" id="KW-0479">Metal-binding</keyword>
<keyword evidence="9" id="KW-1185">Reference proteome</keyword>
<evidence type="ECO:0000256" key="5">
    <source>
        <dbReference type="ARBA" id="ARBA00023004"/>
    </source>
</evidence>
<evidence type="ECO:0000256" key="4">
    <source>
        <dbReference type="ARBA" id="ARBA00023002"/>
    </source>
</evidence>
<dbReference type="AlphaFoldDB" id="A0A852YUL1"/>
<evidence type="ECO:0000256" key="7">
    <source>
        <dbReference type="RuleBase" id="RU000461"/>
    </source>
</evidence>
<keyword evidence="4 7" id="KW-0560">Oxidoreductase</keyword>
<comment type="caution">
    <text evidence="8">The sequence shown here is derived from an EMBL/GenBank/DDBJ whole genome shotgun (WGS) entry which is preliminary data.</text>
</comment>
<dbReference type="PRINTS" id="PR00385">
    <property type="entry name" value="P450"/>
</dbReference>
<dbReference type="Gene3D" id="1.10.630.10">
    <property type="entry name" value="Cytochrome P450"/>
    <property type="match status" value="1"/>
</dbReference>
<dbReference type="InterPro" id="IPR001128">
    <property type="entry name" value="Cyt_P450"/>
</dbReference>
<dbReference type="CDD" id="cd11031">
    <property type="entry name" value="Cyp158A-like"/>
    <property type="match status" value="1"/>
</dbReference>
<keyword evidence="5 7" id="KW-0408">Iron</keyword>
<proteinExistence type="inferred from homology"/>
<dbReference type="GO" id="GO:0020037">
    <property type="term" value="F:heme binding"/>
    <property type="evidence" value="ECO:0007669"/>
    <property type="project" value="InterPro"/>
</dbReference>
<dbReference type="PANTHER" id="PTHR46696:SF1">
    <property type="entry name" value="CYTOCHROME P450 YJIB-RELATED"/>
    <property type="match status" value="1"/>
</dbReference>
<accession>A0A852YUL1</accession>
<dbReference type="EMBL" id="JACBYW010000001">
    <property type="protein sequence ID" value="NYH77422.1"/>
    <property type="molecule type" value="Genomic_DNA"/>
</dbReference>
<dbReference type="FunFam" id="1.10.630.10:FF:000018">
    <property type="entry name" value="Cytochrome P450 monooxygenase"/>
    <property type="match status" value="1"/>
</dbReference>
<evidence type="ECO:0000256" key="6">
    <source>
        <dbReference type="ARBA" id="ARBA00023033"/>
    </source>
</evidence>
<evidence type="ECO:0000256" key="2">
    <source>
        <dbReference type="ARBA" id="ARBA00022617"/>
    </source>
</evidence>
<keyword evidence="2 7" id="KW-0349">Heme</keyword>
<evidence type="ECO:0000313" key="9">
    <source>
        <dbReference type="Proteomes" id="UP000548304"/>
    </source>
</evidence>
<dbReference type="InterPro" id="IPR017972">
    <property type="entry name" value="Cyt_P450_CS"/>
</dbReference>
<evidence type="ECO:0000256" key="3">
    <source>
        <dbReference type="ARBA" id="ARBA00022723"/>
    </source>
</evidence>
<reference evidence="8 9" key="1">
    <citation type="submission" date="2020-07" db="EMBL/GenBank/DDBJ databases">
        <title>Genomic Encyclopedia of Type Strains, Phase III (KMG-III): the genomes of soil and plant-associated and newly described type strains.</title>
        <authorList>
            <person name="Whitman W."/>
        </authorList>
    </citation>
    <scope>NUCLEOTIDE SEQUENCE [LARGE SCALE GENOMIC DNA]</scope>
    <source>
        <strain evidence="8 9">CECT 8576</strain>
    </source>
</reference>
<dbReference type="GO" id="GO:0016705">
    <property type="term" value="F:oxidoreductase activity, acting on paired donors, with incorporation or reduction of molecular oxygen"/>
    <property type="evidence" value="ECO:0007669"/>
    <property type="project" value="InterPro"/>
</dbReference>
<comment type="similarity">
    <text evidence="1 7">Belongs to the cytochrome P450 family.</text>
</comment>
<dbReference type="PRINTS" id="PR00359">
    <property type="entry name" value="BP450"/>
</dbReference>
<dbReference type="InterPro" id="IPR036396">
    <property type="entry name" value="Cyt_P450_sf"/>
</dbReference>
<protein>
    <submittedName>
        <fullName evidence="8">Cytochrome P450</fullName>
    </submittedName>
</protein>